<dbReference type="AlphaFoldDB" id="A0A4Q1KKS3"/>
<comment type="caution">
    <text evidence="2">The sequence shown here is derived from an EMBL/GenBank/DDBJ whole genome shotgun (WGS) entry which is preliminary data.</text>
</comment>
<evidence type="ECO:0000313" key="3">
    <source>
        <dbReference type="Proteomes" id="UP000290958"/>
    </source>
</evidence>
<sequence>MSAFDAILGQELAAFAFCWRLERRDGVTIGLTSHDRDLTVAGVVYMAAPGMVPSAIAKGISLEPESMDLKGALTSDAISEADLSAGKWDGALLTLALTEWTAPGTMWLELTQGTLGAVERQGEAFSAELTGPAGVLAGPVAPETSPGCRARLGDRACRVDLARHRREVRISGMSAEVASVMGGGMGAGAYVFGHLRWLEGENCGMTQGVVANDSASVTLSDLPAFAVASGTRALITEGCDKQMATCAARFANAANFRGEPYLPGMDLLTRYPGAN</sequence>
<dbReference type="EMBL" id="SBKP01000002">
    <property type="protein sequence ID" value="RXR30347.1"/>
    <property type="molecule type" value="Genomic_DNA"/>
</dbReference>
<dbReference type="NCBIfam" id="TIGR02218">
    <property type="entry name" value="phg_TIGR02218"/>
    <property type="match status" value="1"/>
</dbReference>
<dbReference type="InterPro" id="IPR018964">
    <property type="entry name" value="Phage_phiJL001_Gp84_C"/>
</dbReference>
<feature type="domain" description="Bacteriophage phiJL001 Gp84 C-terminal" evidence="1">
    <location>
        <begin position="188"/>
        <end position="266"/>
    </location>
</feature>
<evidence type="ECO:0000313" key="2">
    <source>
        <dbReference type="EMBL" id="RXR30347.1"/>
    </source>
</evidence>
<dbReference type="Pfam" id="PF09931">
    <property type="entry name" value="Phage_phiJL001_Gp84_N"/>
    <property type="match status" value="1"/>
</dbReference>
<proteinExistence type="predicted"/>
<dbReference type="Pfam" id="PF09356">
    <property type="entry name" value="Phage_BR0599"/>
    <property type="match status" value="1"/>
</dbReference>
<reference evidence="3" key="1">
    <citation type="submission" date="2019-01" db="EMBL/GenBank/DDBJ databases">
        <title>Cytophagaceae bacterium strain CAR-16.</title>
        <authorList>
            <person name="Chen W.-M."/>
        </authorList>
    </citation>
    <scope>NUCLEOTIDE SEQUENCE [LARGE SCALE GENOMIC DNA]</scope>
    <source>
        <strain evidence="3">CHR27</strain>
    </source>
</reference>
<organism evidence="2 3">
    <name type="scientific">Sphingobium fluviale</name>
    <dbReference type="NCBI Taxonomy" id="2506423"/>
    <lineage>
        <taxon>Bacteria</taxon>
        <taxon>Pseudomonadati</taxon>
        <taxon>Pseudomonadota</taxon>
        <taxon>Alphaproteobacteria</taxon>
        <taxon>Sphingomonadales</taxon>
        <taxon>Sphingomonadaceae</taxon>
        <taxon>Sphingobium</taxon>
    </lineage>
</organism>
<dbReference type="RefSeq" id="WP_129403097.1">
    <property type="nucleotide sequence ID" value="NZ_SBKP01000002.1"/>
</dbReference>
<keyword evidence="3" id="KW-1185">Reference proteome</keyword>
<gene>
    <name evidence="2" type="ORF">EQG66_03180</name>
</gene>
<dbReference type="OrthoDB" id="1633386at2"/>
<evidence type="ECO:0000259" key="1">
    <source>
        <dbReference type="Pfam" id="PF09356"/>
    </source>
</evidence>
<dbReference type="Proteomes" id="UP000290958">
    <property type="component" value="Unassembled WGS sequence"/>
</dbReference>
<accession>A0A4Q1KKS3</accession>
<dbReference type="InterPro" id="IPR011928">
    <property type="entry name" value="Phage_phiJL001_Gp84"/>
</dbReference>
<name>A0A4Q1KKS3_9SPHN</name>
<protein>
    <submittedName>
        <fullName evidence="2">DUF2163 domain-containing protein</fullName>
    </submittedName>
</protein>